<dbReference type="InterPro" id="IPR002668">
    <property type="entry name" value="CNT_N_dom"/>
</dbReference>
<dbReference type="GO" id="GO:0005415">
    <property type="term" value="F:nucleoside:sodium symporter activity"/>
    <property type="evidence" value="ECO:0007669"/>
    <property type="project" value="TreeGrafter"/>
</dbReference>
<dbReference type="GeneID" id="410532"/>
<dbReference type="Pfam" id="PF07662">
    <property type="entry name" value="Nucleos_tra2_C"/>
    <property type="match status" value="1"/>
</dbReference>
<evidence type="ECO:0000256" key="6">
    <source>
        <dbReference type="ARBA" id="ARBA00023136"/>
    </source>
</evidence>
<feature type="domain" description="Concentrative nucleoside transporter N-terminal" evidence="8">
    <location>
        <begin position="176"/>
        <end position="248"/>
    </location>
</feature>
<dbReference type="RefSeq" id="XP_006564953.2">
    <property type="nucleotide sequence ID" value="XM_006564890.3"/>
</dbReference>
<organism evidence="11">
    <name type="scientific">Apis mellifera</name>
    <name type="common">Honeybee</name>
    <dbReference type="NCBI Taxonomy" id="7460"/>
    <lineage>
        <taxon>Eukaryota</taxon>
        <taxon>Metazoa</taxon>
        <taxon>Ecdysozoa</taxon>
        <taxon>Arthropoda</taxon>
        <taxon>Hexapoda</taxon>
        <taxon>Insecta</taxon>
        <taxon>Pterygota</taxon>
        <taxon>Neoptera</taxon>
        <taxon>Endopterygota</taxon>
        <taxon>Hymenoptera</taxon>
        <taxon>Apocrita</taxon>
        <taxon>Aculeata</taxon>
        <taxon>Apoidea</taxon>
        <taxon>Anthophila</taxon>
        <taxon>Apidae</taxon>
        <taxon>Apis</taxon>
    </lineage>
</organism>
<evidence type="ECO:0000256" key="4">
    <source>
        <dbReference type="ARBA" id="ARBA00022692"/>
    </source>
</evidence>
<evidence type="ECO:0000313" key="13">
    <source>
        <dbReference type="RefSeq" id="XP_006564948.2"/>
    </source>
</evidence>
<dbReference type="EnsemblMetazoa" id="XM_006564890">
    <property type="protein sequence ID" value="XP_006564953"/>
    <property type="gene ID" value="LOC410532"/>
</dbReference>
<reference evidence="11" key="1">
    <citation type="submission" date="2021-01" db="UniProtKB">
        <authorList>
            <consortium name="EnsemblMetazoa"/>
        </authorList>
    </citation>
    <scope>IDENTIFICATION</scope>
    <source>
        <strain evidence="11">DH4</strain>
    </source>
</reference>
<feature type="transmembrane region" description="Helical" evidence="7">
    <location>
        <begin position="255"/>
        <end position="278"/>
    </location>
</feature>
<feature type="transmembrane region" description="Helical" evidence="7">
    <location>
        <begin position="332"/>
        <end position="354"/>
    </location>
</feature>
<dbReference type="PANTHER" id="PTHR10590">
    <property type="entry name" value="SODIUM/NUCLEOSIDE COTRANSPORTER"/>
    <property type="match status" value="1"/>
</dbReference>
<feature type="transmembrane region" description="Helical" evidence="7">
    <location>
        <begin position="59"/>
        <end position="80"/>
    </location>
</feature>
<comment type="similarity">
    <text evidence="2 7">Belongs to the concentrative nucleoside transporter (CNT) (TC 2.A.41) family.</text>
</comment>
<evidence type="ECO:0000256" key="5">
    <source>
        <dbReference type="ARBA" id="ARBA00022989"/>
    </source>
</evidence>
<dbReference type="GO" id="GO:0005886">
    <property type="term" value="C:plasma membrane"/>
    <property type="evidence" value="ECO:0007669"/>
    <property type="project" value="UniProtKB-SubCell"/>
</dbReference>
<feature type="domain" description="Concentrative nucleoside transporter C-terminal" evidence="9">
    <location>
        <begin position="360"/>
        <end position="568"/>
    </location>
</feature>
<protein>
    <recommendedName>
        <fullName evidence="7">Sodium/nucleoside cotransporter</fullName>
    </recommendedName>
</protein>
<feature type="transmembrane region" description="Helical" evidence="7">
    <location>
        <begin position="290"/>
        <end position="312"/>
    </location>
</feature>
<dbReference type="InterPro" id="IPR008276">
    <property type="entry name" value="C_nuclsd_transpt"/>
</dbReference>
<dbReference type="PANTHER" id="PTHR10590:SF4">
    <property type="entry name" value="SOLUTE CARRIER FAMILY 28 MEMBER 3"/>
    <property type="match status" value="1"/>
</dbReference>
<evidence type="ECO:0000313" key="15">
    <source>
        <dbReference type="RefSeq" id="XP_006564952.2"/>
    </source>
</evidence>
<keyword evidence="6 7" id="KW-0472">Membrane</keyword>
<dbReference type="InterPro" id="IPR018270">
    <property type="entry name" value="C_nuclsd_transpt_met_bac"/>
</dbReference>
<keyword evidence="12" id="KW-1185">Reference proteome</keyword>
<dbReference type="InterPro" id="IPR011642">
    <property type="entry name" value="Gate_dom"/>
</dbReference>
<evidence type="ECO:0000313" key="17">
    <source>
        <dbReference type="RefSeq" id="XP_006564954.2"/>
    </source>
</evidence>
<keyword evidence="5 7" id="KW-1133">Transmembrane helix</keyword>
<accession>A0A7M7GS65</accession>
<keyword evidence="7" id="KW-0813">Transport</keyword>
<feature type="transmembrane region" description="Helical" evidence="7">
    <location>
        <begin position="512"/>
        <end position="537"/>
    </location>
</feature>
<feature type="transmembrane region" description="Helical" evidence="7">
    <location>
        <begin position="549"/>
        <end position="571"/>
    </location>
</feature>
<dbReference type="OrthoDB" id="6075923at2759"/>
<evidence type="ECO:0000256" key="1">
    <source>
        <dbReference type="ARBA" id="ARBA00004651"/>
    </source>
</evidence>
<dbReference type="RefSeq" id="XP_006564950.2">
    <property type="nucleotide sequence ID" value="XM_006564887.3"/>
</dbReference>
<evidence type="ECO:0000313" key="12">
    <source>
        <dbReference type="Proteomes" id="UP000005203"/>
    </source>
</evidence>
<feature type="transmembrane region" description="Helical" evidence="7">
    <location>
        <begin position="86"/>
        <end position="109"/>
    </location>
</feature>
<sequence length="588" mass="65557">MSANPAFENTELNVLETGHLTDESITENKGTREKSTDYVQSIYDALDDFLSKHHRVVHFFSMTLGNLIVLIYFIFATIYWKNNYNYFDWCCGYGLLLLILVIVYGSIFYHYALKPLFGKIFVSCHRPYNNITNNFRKIKYGNIIGQTIIYTCIFTAIIVFLIIDTVNSRERLMSGIGIIVLISLGWIFSKHPRHIKWKLVLNALIVQIIFGLFTIRWSVGRSIFQCIADKVESFLNFAKIGASFVFSDKLITDGIFAFTVLPVLFYFNFIIQMLYYLGTMQWIIFNLGKFLQKLMGTSICESVVCAGNIFIGMTETPLMIKPYLNKLTTSELHTLMSSGFGTVSGTVLAAYINFGANPAHLITATLMAAPATLCYAKLFYPETEKIIITSDNVKLEKSKDTGLIDAASKGATAAIPLVLNIIANIVGFVSFIALVNSLLSWVGSLVGYEKLSFELILSKVFIPISWVMGVPWDHCEDVATLIGLKTTVNEFVAYKELGKYKKEGRIFGRIEAIATFAICGFANPGSVGITISILSSLAPDKKEIISNIVMRAFISGCVITFLTASVAGMLVPDDYEHISAFVSNRTLS</sequence>
<evidence type="ECO:0000259" key="10">
    <source>
        <dbReference type="Pfam" id="PF07670"/>
    </source>
</evidence>
<evidence type="ECO:0000313" key="14">
    <source>
        <dbReference type="RefSeq" id="XP_006564950.2"/>
    </source>
</evidence>
<evidence type="ECO:0000259" key="9">
    <source>
        <dbReference type="Pfam" id="PF07662"/>
    </source>
</evidence>
<feature type="transmembrane region" description="Helical" evidence="7">
    <location>
        <begin position="200"/>
        <end position="219"/>
    </location>
</feature>
<evidence type="ECO:0000313" key="16">
    <source>
        <dbReference type="RefSeq" id="XP_006564953.2"/>
    </source>
</evidence>
<dbReference type="EnsemblMetazoa" id="XM_006564887">
    <property type="protein sequence ID" value="XP_006564950"/>
    <property type="gene ID" value="LOC410532"/>
</dbReference>
<dbReference type="EnsemblMetazoa" id="XM_006564891">
    <property type="protein sequence ID" value="XP_006564954"/>
    <property type="gene ID" value="LOC410532"/>
</dbReference>
<reference evidence="13 14" key="2">
    <citation type="submission" date="2025-04" db="UniProtKB">
        <authorList>
            <consortium name="RefSeq"/>
        </authorList>
    </citation>
    <scope>IDENTIFICATION</scope>
    <source>
        <strain evidence="13 14">DH4</strain>
        <tissue evidence="13 14">Whole body</tissue>
    </source>
</reference>
<dbReference type="AlphaFoldDB" id="A0A7M7GS65"/>
<comment type="subcellular location">
    <subcellularLocation>
        <location evidence="1">Cell membrane</location>
        <topology evidence="1">Multi-pass membrane protein</topology>
    </subcellularLocation>
</comment>
<proteinExistence type="inferred from homology"/>
<dbReference type="Pfam" id="PF01773">
    <property type="entry name" value="Nucleos_tra2_N"/>
    <property type="match status" value="1"/>
</dbReference>
<dbReference type="InterPro" id="IPR011657">
    <property type="entry name" value="CNT_C_dom"/>
</dbReference>
<dbReference type="EnsemblMetazoa" id="XM_006564889">
    <property type="protein sequence ID" value="XP_006564952"/>
    <property type="gene ID" value="LOC410532"/>
</dbReference>
<dbReference type="Proteomes" id="UP000005203">
    <property type="component" value="Linkage group LG14"/>
</dbReference>
<accession>A0A7M7GSQ2</accession>
<evidence type="ECO:0000256" key="3">
    <source>
        <dbReference type="ARBA" id="ARBA00022475"/>
    </source>
</evidence>
<accession>A0A8B6Z0L1</accession>
<dbReference type="Pfam" id="PF07670">
    <property type="entry name" value="Gate"/>
    <property type="match status" value="1"/>
</dbReference>
<gene>
    <name evidence="13 14 15 16 17" type="primary">LOC410532</name>
</gene>
<dbReference type="KEGG" id="ame:410532"/>
<dbReference type="RefSeq" id="XP_006564954.2">
    <property type="nucleotide sequence ID" value="XM_006564891.3"/>
</dbReference>
<keyword evidence="3" id="KW-1003">Cell membrane</keyword>
<evidence type="ECO:0000256" key="2">
    <source>
        <dbReference type="ARBA" id="ARBA00009033"/>
    </source>
</evidence>
<feature type="transmembrane region" description="Helical" evidence="7">
    <location>
        <begin position="143"/>
        <end position="166"/>
    </location>
</feature>
<evidence type="ECO:0000256" key="7">
    <source>
        <dbReference type="RuleBase" id="RU362018"/>
    </source>
</evidence>
<evidence type="ECO:0000313" key="11">
    <source>
        <dbReference type="EnsemblMetazoa" id="XP_006564953"/>
    </source>
</evidence>
<accession>A0A8B6Z0M9</accession>
<dbReference type="RefSeq" id="XP_006564948.2">
    <property type="nucleotide sequence ID" value="XM_006564885.3"/>
</dbReference>
<name>A0A7M7GS65_APIME</name>
<feature type="transmembrane region" description="Helical" evidence="7">
    <location>
        <begin position="417"/>
        <end position="439"/>
    </location>
</feature>
<feature type="domain" description="Nucleoside transporter/FeoB GTPase Gate" evidence="10">
    <location>
        <begin position="258"/>
        <end position="356"/>
    </location>
</feature>
<evidence type="ECO:0000259" key="8">
    <source>
        <dbReference type="Pfam" id="PF01773"/>
    </source>
</evidence>
<keyword evidence="4 7" id="KW-0812">Transmembrane</keyword>
<feature type="transmembrane region" description="Helical" evidence="7">
    <location>
        <begin position="172"/>
        <end position="188"/>
    </location>
</feature>
<dbReference type="RefSeq" id="XP_006564952.2">
    <property type="nucleotide sequence ID" value="XM_006564889.3"/>
</dbReference>
<dbReference type="CTD" id="35914"/>
<dbReference type="NCBIfam" id="TIGR00804">
    <property type="entry name" value="nupC"/>
    <property type="match status" value="1"/>
</dbReference>
<dbReference type="EnsemblMetazoa" id="XM_006564885">
    <property type="protein sequence ID" value="XP_006564948"/>
    <property type="gene ID" value="LOC410532"/>
</dbReference>